<evidence type="ECO:0000313" key="2">
    <source>
        <dbReference type="WBParaSite" id="nRc.2.0.1.t23447-RA"/>
    </source>
</evidence>
<keyword evidence="1" id="KW-1185">Reference proteome</keyword>
<name>A0A915JBB5_ROMCU</name>
<dbReference type="AlphaFoldDB" id="A0A915JBB5"/>
<dbReference type="Proteomes" id="UP000887565">
    <property type="component" value="Unplaced"/>
</dbReference>
<proteinExistence type="predicted"/>
<dbReference type="WBParaSite" id="nRc.2.0.1.t23447-RA">
    <property type="protein sequence ID" value="nRc.2.0.1.t23447-RA"/>
    <property type="gene ID" value="nRc.2.0.1.g23447"/>
</dbReference>
<protein>
    <submittedName>
        <fullName evidence="2">Uncharacterized protein</fullName>
    </submittedName>
</protein>
<reference evidence="2" key="1">
    <citation type="submission" date="2022-11" db="UniProtKB">
        <authorList>
            <consortium name="WormBaseParasite"/>
        </authorList>
    </citation>
    <scope>IDENTIFICATION</scope>
</reference>
<organism evidence="1 2">
    <name type="scientific">Romanomermis culicivorax</name>
    <name type="common">Nematode worm</name>
    <dbReference type="NCBI Taxonomy" id="13658"/>
    <lineage>
        <taxon>Eukaryota</taxon>
        <taxon>Metazoa</taxon>
        <taxon>Ecdysozoa</taxon>
        <taxon>Nematoda</taxon>
        <taxon>Enoplea</taxon>
        <taxon>Dorylaimia</taxon>
        <taxon>Mermithida</taxon>
        <taxon>Mermithoidea</taxon>
        <taxon>Mermithidae</taxon>
        <taxon>Romanomermis</taxon>
    </lineage>
</organism>
<accession>A0A915JBB5</accession>
<sequence length="123" mass="13447">MIHEIAPVISNEYNALAVKHQSTIKRKTTDNDDTAVSEKNIAGKDDSATKMVKEEVIDATKIIEEEEGIDATKFAVELGNASEDKNKAVSLQTTLVNEFFMGCFNNPNYGSTSDTSSLDVETK</sequence>
<evidence type="ECO:0000313" key="1">
    <source>
        <dbReference type="Proteomes" id="UP000887565"/>
    </source>
</evidence>